<dbReference type="PANTHER" id="PTHR12787:SF0">
    <property type="entry name" value="RIBOSOMAL RNA-PROCESSING PROTEIN 8"/>
    <property type="match status" value="1"/>
</dbReference>
<dbReference type="FunCoup" id="R7U680">
    <property type="interactions" value="1433"/>
</dbReference>
<evidence type="ECO:0000313" key="14">
    <source>
        <dbReference type="EMBL" id="ELU01616.1"/>
    </source>
</evidence>
<accession>R7U680</accession>
<evidence type="ECO:0000256" key="3">
    <source>
        <dbReference type="ARBA" id="ARBA00020203"/>
    </source>
</evidence>
<dbReference type="Pfam" id="PF05148">
    <property type="entry name" value="Methyltransf_8"/>
    <property type="match status" value="1"/>
</dbReference>
<keyword evidence="11" id="KW-0804">Transcription</keyword>
<dbReference type="EnsemblMetazoa" id="CapteT5896">
    <property type="protein sequence ID" value="CapteP5896"/>
    <property type="gene ID" value="CapteG5896"/>
</dbReference>
<keyword evidence="4" id="KW-0678">Repressor</keyword>
<dbReference type="Gene3D" id="3.40.50.150">
    <property type="entry name" value="Vaccinia Virus protein VP39"/>
    <property type="match status" value="1"/>
</dbReference>
<dbReference type="GO" id="GO:0006364">
    <property type="term" value="P:rRNA processing"/>
    <property type="evidence" value="ECO:0007669"/>
    <property type="project" value="UniProtKB-UniRule"/>
</dbReference>
<evidence type="ECO:0000256" key="8">
    <source>
        <dbReference type="ARBA" id="ARBA00022691"/>
    </source>
</evidence>
<dbReference type="EC" id="2.1.1.-" evidence="13"/>
<dbReference type="OrthoDB" id="10258825at2759"/>
<dbReference type="AlphaFoldDB" id="R7U680"/>
<evidence type="ECO:0000256" key="7">
    <source>
        <dbReference type="ARBA" id="ARBA00022679"/>
    </source>
</evidence>
<keyword evidence="5 13" id="KW-0698">rRNA processing</keyword>
<keyword evidence="16" id="KW-1185">Reference proteome</keyword>
<dbReference type="GO" id="GO:0000183">
    <property type="term" value="P:rDNA heterochromatin formation"/>
    <property type="evidence" value="ECO:0007669"/>
    <property type="project" value="TreeGrafter"/>
</dbReference>
<evidence type="ECO:0000256" key="4">
    <source>
        <dbReference type="ARBA" id="ARBA00022491"/>
    </source>
</evidence>
<evidence type="ECO:0000256" key="9">
    <source>
        <dbReference type="ARBA" id="ARBA00022853"/>
    </source>
</evidence>
<dbReference type="GO" id="GO:0042149">
    <property type="term" value="P:cellular response to glucose starvation"/>
    <property type="evidence" value="ECO:0007669"/>
    <property type="project" value="TreeGrafter"/>
</dbReference>
<dbReference type="GO" id="GO:0033553">
    <property type="term" value="C:rDNA heterochromatin"/>
    <property type="evidence" value="ECO:0007669"/>
    <property type="project" value="TreeGrafter"/>
</dbReference>
<dbReference type="GO" id="GO:0005730">
    <property type="term" value="C:nucleolus"/>
    <property type="evidence" value="ECO:0007669"/>
    <property type="project" value="UniProtKB-SubCell"/>
</dbReference>
<dbReference type="HOGENOM" id="CLU_027694_1_2_1"/>
<name>R7U680_CAPTE</name>
<protein>
    <recommendedName>
        <fullName evidence="3 13">Ribosomal RNA-processing protein 8</fullName>
        <ecNumber evidence="13">2.1.1.-</ecNumber>
    </recommendedName>
</protein>
<dbReference type="InterPro" id="IPR007823">
    <property type="entry name" value="RRP8"/>
</dbReference>
<dbReference type="GO" id="GO:0005677">
    <property type="term" value="C:chromatin silencing complex"/>
    <property type="evidence" value="ECO:0007669"/>
    <property type="project" value="TreeGrafter"/>
</dbReference>
<dbReference type="GO" id="GO:0032259">
    <property type="term" value="P:methylation"/>
    <property type="evidence" value="ECO:0007669"/>
    <property type="project" value="UniProtKB-KW"/>
</dbReference>
<dbReference type="InterPro" id="IPR042036">
    <property type="entry name" value="RRP8_N"/>
</dbReference>
<dbReference type="GO" id="GO:0046015">
    <property type="term" value="P:regulation of transcription by glucose"/>
    <property type="evidence" value="ECO:0007669"/>
    <property type="project" value="TreeGrafter"/>
</dbReference>
<keyword evidence="12 13" id="KW-0539">Nucleus</keyword>
<evidence type="ECO:0000256" key="2">
    <source>
        <dbReference type="ARBA" id="ARBA00006301"/>
    </source>
</evidence>
<dbReference type="SUPFAM" id="SSF53335">
    <property type="entry name" value="S-adenosyl-L-methionine-dependent methyltransferases"/>
    <property type="match status" value="1"/>
</dbReference>
<keyword evidence="9" id="KW-0156">Chromatin regulator</keyword>
<dbReference type="GO" id="GO:0008168">
    <property type="term" value="F:methyltransferase activity"/>
    <property type="evidence" value="ECO:0007669"/>
    <property type="project" value="UniProtKB-KW"/>
</dbReference>
<dbReference type="InterPro" id="IPR029063">
    <property type="entry name" value="SAM-dependent_MTases_sf"/>
</dbReference>
<dbReference type="EMBL" id="KB304887">
    <property type="protein sequence ID" value="ELU01616.1"/>
    <property type="molecule type" value="Genomic_DNA"/>
</dbReference>
<comment type="subcellular location">
    <subcellularLocation>
        <location evidence="1 13">Nucleus</location>
        <location evidence="1 13">Nucleolus</location>
    </subcellularLocation>
</comment>
<organism evidence="14">
    <name type="scientific">Capitella teleta</name>
    <name type="common">Polychaete worm</name>
    <dbReference type="NCBI Taxonomy" id="283909"/>
    <lineage>
        <taxon>Eukaryota</taxon>
        <taxon>Metazoa</taxon>
        <taxon>Spiralia</taxon>
        <taxon>Lophotrochozoa</taxon>
        <taxon>Annelida</taxon>
        <taxon>Polychaeta</taxon>
        <taxon>Sedentaria</taxon>
        <taxon>Scolecida</taxon>
        <taxon>Capitellidae</taxon>
        <taxon>Capitella</taxon>
    </lineage>
</organism>
<keyword evidence="10" id="KW-0805">Transcription regulation</keyword>
<reference evidence="15" key="3">
    <citation type="submission" date="2015-06" db="UniProtKB">
        <authorList>
            <consortium name="EnsemblMetazoa"/>
        </authorList>
    </citation>
    <scope>IDENTIFICATION</scope>
</reference>
<reference evidence="14 16" key="2">
    <citation type="journal article" date="2013" name="Nature">
        <title>Insights into bilaterian evolution from three spiralian genomes.</title>
        <authorList>
            <person name="Simakov O."/>
            <person name="Marletaz F."/>
            <person name="Cho S.J."/>
            <person name="Edsinger-Gonzales E."/>
            <person name="Havlak P."/>
            <person name="Hellsten U."/>
            <person name="Kuo D.H."/>
            <person name="Larsson T."/>
            <person name="Lv J."/>
            <person name="Arendt D."/>
            <person name="Savage R."/>
            <person name="Osoegawa K."/>
            <person name="de Jong P."/>
            <person name="Grimwood J."/>
            <person name="Chapman J.A."/>
            <person name="Shapiro H."/>
            <person name="Aerts A."/>
            <person name="Otillar R.P."/>
            <person name="Terry A.Y."/>
            <person name="Boore J.L."/>
            <person name="Grigoriev I.V."/>
            <person name="Lindberg D.R."/>
            <person name="Seaver E.C."/>
            <person name="Weisblat D.A."/>
            <person name="Putnam N.H."/>
            <person name="Rokhsar D.S."/>
        </authorList>
    </citation>
    <scope>NUCLEOTIDE SEQUENCE</scope>
    <source>
        <strain evidence="14 16">I ESC-2004</strain>
    </source>
</reference>
<evidence type="ECO:0000256" key="1">
    <source>
        <dbReference type="ARBA" id="ARBA00004604"/>
    </source>
</evidence>
<sequence length="223" mass="25312">MKKRLSAGSFRYLNEQLYTIPGNEAFDLFVDDPQSFELYHHGYQSQVSKWPLNPVDLMIEYLRKKPADLNVADFGCGEAKIAQSVKNPVQSFDLVALNDHVTACDIADVPLLDESVDVGVFCLSLMGTNCSEYLAEANRVLVNGGKLLVAEVKSRFEKIGSFVRKMRKIGFNLLDTKKSKYLFVLQKDDNKMFVWLEFEKVSESPSKEALPNIDLLPCIYKKR</sequence>
<keyword evidence="8 13" id="KW-0949">S-adenosyl-L-methionine</keyword>
<evidence type="ECO:0000256" key="12">
    <source>
        <dbReference type="ARBA" id="ARBA00023242"/>
    </source>
</evidence>
<comment type="similarity">
    <text evidence="2 13">Belongs to the methyltransferase superfamily. RRP8 family.</text>
</comment>
<evidence type="ECO:0000256" key="6">
    <source>
        <dbReference type="ARBA" id="ARBA00022603"/>
    </source>
</evidence>
<evidence type="ECO:0000256" key="11">
    <source>
        <dbReference type="ARBA" id="ARBA00023163"/>
    </source>
</evidence>
<dbReference type="FunFam" id="3.40.50.150:FF:000068">
    <property type="entry name" value="Ribosomal RNA-processing protein 8"/>
    <property type="match status" value="1"/>
</dbReference>
<evidence type="ECO:0000256" key="10">
    <source>
        <dbReference type="ARBA" id="ARBA00023015"/>
    </source>
</evidence>
<dbReference type="FunFam" id="1.10.10.2150:FF:000001">
    <property type="entry name" value="Ribosomal RNA-processing protein 8"/>
    <property type="match status" value="1"/>
</dbReference>
<dbReference type="STRING" id="283909.R7U680"/>
<keyword evidence="7 13" id="KW-0808">Transferase</keyword>
<gene>
    <name evidence="14" type="ORF">CAPTEDRAFT_5896</name>
</gene>
<keyword evidence="6 13" id="KW-0489">Methyltransferase</keyword>
<evidence type="ECO:0000313" key="15">
    <source>
        <dbReference type="EnsemblMetazoa" id="CapteP5896"/>
    </source>
</evidence>
<evidence type="ECO:0000256" key="5">
    <source>
        <dbReference type="ARBA" id="ARBA00022552"/>
    </source>
</evidence>
<dbReference type="Proteomes" id="UP000014760">
    <property type="component" value="Unassembled WGS sequence"/>
</dbReference>
<evidence type="ECO:0000256" key="13">
    <source>
        <dbReference type="RuleBase" id="RU365074"/>
    </source>
</evidence>
<dbReference type="PANTHER" id="PTHR12787">
    <property type="entry name" value="RIBOSOMAL RNA-PROCESSING PROTEIN 8"/>
    <property type="match status" value="1"/>
</dbReference>
<reference evidence="16" key="1">
    <citation type="submission" date="2012-12" db="EMBL/GenBank/DDBJ databases">
        <authorList>
            <person name="Hellsten U."/>
            <person name="Grimwood J."/>
            <person name="Chapman J.A."/>
            <person name="Shapiro H."/>
            <person name="Aerts A."/>
            <person name="Otillar R.P."/>
            <person name="Terry A.Y."/>
            <person name="Boore J.L."/>
            <person name="Simakov O."/>
            <person name="Marletaz F."/>
            <person name="Cho S.-J."/>
            <person name="Edsinger-Gonzales E."/>
            <person name="Havlak P."/>
            <person name="Kuo D.-H."/>
            <person name="Larsson T."/>
            <person name="Lv J."/>
            <person name="Arendt D."/>
            <person name="Savage R."/>
            <person name="Osoegawa K."/>
            <person name="de Jong P."/>
            <person name="Lindberg D.R."/>
            <person name="Seaver E.C."/>
            <person name="Weisblat D.A."/>
            <person name="Putnam N.H."/>
            <person name="Grigoriev I.V."/>
            <person name="Rokhsar D.S."/>
        </authorList>
    </citation>
    <scope>NUCLEOTIDE SEQUENCE</scope>
    <source>
        <strain evidence="16">I ESC-2004</strain>
    </source>
</reference>
<evidence type="ECO:0000313" key="16">
    <source>
        <dbReference type="Proteomes" id="UP000014760"/>
    </source>
</evidence>
<comment type="function">
    <text evidence="13">Probable methyltransferase required to silence rDNA.</text>
</comment>
<dbReference type="OMA" id="KWPTNPL"/>
<proteinExistence type="inferred from homology"/>
<dbReference type="Gene3D" id="1.10.10.2150">
    <property type="entry name" value="Ribosomal RNA-processing protein 8, N-terminal domain"/>
    <property type="match status" value="1"/>
</dbReference>
<dbReference type="EMBL" id="AMQN01009184">
    <property type="status" value="NOT_ANNOTATED_CDS"/>
    <property type="molecule type" value="Genomic_DNA"/>
</dbReference>